<sequence length="470" mass="53500">MKIAFIHYHLKTGGVTTVIKQQVEALMDTCDMLVLTGAAPETQLSCDTIQIPGLGYGRPDQKPLDPKDVAASIIKAINLKWKSGCDFVHVHNPTLAKNKNYLKILKELQHRDIKLFLQIHDFAEDGRPQSYFSDDEYVADCHYGVINSRDYDILLQAGLKKEGLHKIFNTIKPFEFNSSETSIQEQVLYPVRAIRRKNIGEAILLSLFFNNNETLMITLPPNSPIDIKSYAGWKAFVQKKNLDVVFDAGLTHKFSELVYASKFVITTSITEGFGLSFLEPWTGQKILWGRKLPEICRDFEANGIQLDHLYSRLYVPVTWLDTAKLLAAWQLSTRKAGAMFNFNIEERSITDAFEKTTADKTIDFGLLNEAFQKQIISRVLSEPDNRAVLIDLNPFLMSPGQVPNPKDLIQNNRQAILDNYNQAIYTQALRSIYRKVLTVNVSHRIDKNSLFSAFLNLENFSLLKWGPYVE</sequence>
<dbReference type="AlphaFoldDB" id="A0A8J6TW70"/>
<dbReference type="Proteomes" id="UP000605201">
    <property type="component" value="Unassembled WGS sequence"/>
</dbReference>
<dbReference type="SUPFAM" id="SSF53756">
    <property type="entry name" value="UDP-Glycosyltransferase/glycogen phosphorylase"/>
    <property type="match status" value="1"/>
</dbReference>
<organism evidence="1 2">
    <name type="scientific">Candidatus Desulfatibia vada</name>
    <dbReference type="NCBI Taxonomy" id="2841696"/>
    <lineage>
        <taxon>Bacteria</taxon>
        <taxon>Pseudomonadati</taxon>
        <taxon>Thermodesulfobacteriota</taxon>
        <taxon>Desulfobacteria</taxon>
        <taxon>Desulfobacterales</taxon>
        <taxon>Desulfobacterales incertae sedis</taxon>
        <taxon>Candidatus Desulfatibia</taxon>
    </lineage>
</organism>
<reference evidence="1 2" key="1">
    <citation type="submission" date="2020-08" db="EMBL/GenBank/DDBJ databases">
        <title>Bridging the membrane lipid divide: bacteria of the FCB group superphylum have the potential to synthesize archaeal ether lipids.</title>
        <authorList>
            <person name="Villanueva L."/>
            <person name="Von Meijenfeldt F.A.B."/>
            <person name="Westbye A.B."/>
            <person name="Yadav S."/>
            <person name="Hopmans E.C."/>
            <person name="Dutilh B.E."/>
            <person name="Sinninghe Damste J.S."/>
        </authorList>
    </citation>
    <scope>NUCLEOTIDE SEQUENCE [LARGE SCALE GENOMIC DNA]</scope>
    <source>
        <strain evidence="1">NIOZ-UU17</strain>
    </source>
</reference>
<protein>
    <submittedName>
        <fullName evidence="1">Glycosyltransferase</fullName>
    </submittedName>
</protein>
<name>A0A8J6TW70_9BACT</name>
<gene>
    <name evidence="1" type="ORF">H8D96_18755</name>
</gene>
<dbReference type="EMBL" id="JACNIG010000361">
    <property type="protein sequence ID" value="MBC8433957.1"/>
    <property type="molecule type" value="Genomic_DNA"/>
</dbReference>
<evidence type="ECO:0000313" key="1">
    <source>
        <dbReference type="EMBL" id="MBC8433957.1"/>
    </source>
</evidence>
<comment type="caution">
    <text evidence="1">The sequence shown here is derived from an EMBL/GenBank/DDBJ whole genome shotgun (WGS) entry which is preliminary data.</text>
</comment>
<proteinExistence type="predicted"/>
<evidence type="ECO:0000313" key="2">
    <source>
        <dbReference type="Proteomes" id="UP000605201"/>
    </source>
</evidence>
<accession>A0A8J6TW70</accession>
<dbReference type="Gene3D" id="3.40.50.2000">
    <property type="entry name" value="Glycogen Phosphorylase B"/>
    <property type="match status" value="1"/>
</dbReference>